<dbReference type="InterPro" id="IPR051784">
    <property type="entry name" value="Nod_factor_ABC_transporter"/>
</dbReference>
<dbReference type="RefSeq" id="WP_141915876.1">
    <property type="nucleotide sequence ID" value="NZ_BAAAYS010000030.1"/>
</dbReference>
<dbReference type="PROSITE" id="PS51012">
    <property type="entry name" value="ABC_TM2"/>
    <property type="match status" value="1"/>
</dbReference>
<keyword evidence="8" id="KW-1185">Reference proteome</keyword>
<keyword evidence="5" id="KW-1003">Cell membrane</keyword>
<name>A0A543I5L7_9MICO</name>
<keyword evidence="5" id="KW-0813">Transport</keyword>
<keyword evidence="3 5" id="KW-1133">Transmembrane helix</keyword>
<proteinExistence type="inferred from homology"/>
<evidence type="ECO:0000256" key="4">
    <source>
        <dbReference type="ARBA" id="ARBA00023136"/>
    </source>
</evidence>
<sequence>MNAIWTLSRRNLSLFFRDRMGVFFSLLSALILFLLYAFFLGQQLIDSLHEQFPQATAAQVEMFINSWVFAGITMITSLTTGLAALSVFVEDRASGRFQDFLVSPLRRVHLILGYLLSTFVIAVVMTLVVLAVGQLYLSVGGGGLSAAHLGQVLLSVLLSSAVCAAISSCVVTFVASNGAFSALSTIVGTGIGFLAGAYIPIGVLPEAVGTVMNALPFGQAAMLFRRPFTADSLDTLAGGNAPAIDTVQTFYGITGSLGGVDLTTGIIVASLATVGVVFVLLGSWRIGRTIR</sequence>
<feature type="transmembrane region" description="Helical" evidence="5">
    <location>
        <begin position="67"/>
        <end position="89"/>
    </location>
</feature>
<evidence type="ECO:0000313" key="7">
    <source>
        <dbReference type="EMBL" id="TQM65903.1"/>
    </source>
</evidence>
<dbReference type="Proteomes" id="UP000318331">
    <property type="component" value="Unassembled WGS sequence"/>
</dbReference>
<comment type="caution">
    <text evidence="7">The sequence shown here is derived from an EMBL/GenBank/DDBJ whole genome shotgun (WGS) entry which is preliminary data.</text>
</comment>
<feature type="transmembrane region" description="Helical" evidence="5">
    <location>
        <begin position="182"/>
        <end position="201"/>
    </location>
</feature>
<dbReference type="AlphaFoldDB" id="A0A543I5L7"/>
<protein>
    <recommendedName>
        <fullName evidence="5">Transport permease protein</fullName>
    </recommendedName>
</protein>
<keyword evidence="4 5" id="KW-0472">Membrane</keyword>
<dbReference type="GO" id="GO:0005886">
    <property type="term" value="C:plasma membrane"/>
    <property type="evidence" value="ECO:0007669"/>
    <property type="project" value="UniProtKB-SubCell"/>
</dbReference>
<dbReference type="OrthoDB" id="162334at2"/>
<gene>
    <name evidence="7" type="ORF">FB466_0723</name>
</gene>
<comment type="subcellular location">
    <subcellularLocation>
        <location evidence="5">Cell membrane</location>
        <topology evidence="5">Multi-pass membrane protein</topology>
    </subcellularLocation>
    <subcellularLocation>
        <location evidence="1">Membrane</location>
        <topology evidence="1">Multi-pass membrane protein</topology>
    </subcellularLocation>
</comment>
<evidence type="ECO:0000256" key="1">
    <source>
        <dbReference type="ARBA" id="ARBA00004141"/>
    </source>
</evidence>
<feature type="transmembrane region" description="Helical" evidence="5">
    <location>
        <begin position="152"/>
        <end position="175"/>
    </location>
</feature>
<accession>A0A543I5L7</accession>
<organism evidence="7 8">
    <name type="scientific">Klugiella xanthotipulae</name>
    <dbReference type="NCBI Taxonomy" id="244735"/>
    <lineage>
        <taxon>Bacteria</taxon>
        <taxon>Bacillati</taxon>
        <taxon>Actinomycetota</taxon>
        <taxon>Actinomycetes</taxon>
        <taxon>Micrococcales</taxon>
        <taxon>Microbacteriaceae</taxon>
        <taxon>Klugiella</taxon>
    </lineage>
</organism>
<keyword evidence="2 5" id="KW-0812">Transmembrane</keyword>
<evidence type="ECO:0000256" key="2">
    <source>
        <dbReference type="ARBA" id="ARBA00022692"/>
    </source>
</evidence>
<reference evidence="7 8" key="1">
    <citation type="submission" date="2019-06" db="EMBL/GenBank/DDBJ databases">
        <title>Sequencing the genomes of 1000 actinobacteria strains.</title>
        <authorList>
            <person name="Klenk H.-P."/>
        </authorList>
    </citation>
    <scope>NUCLEOTIDE SEQUENCE [LARGE SCALE GENOMIC DNA]</scope>
    <source>
        <strain evidence="7 8">DSM 18031</strain>
    </source>
</reference>
<evidence type="ECO:0000313" key="8">
    <source>
        <dbReference type="Proteomes" id="UP000318331"/>
    </source>
</evidence>
<evidence type="ECO:0000256" key="5">
    <source>
        <dbReference type="RuleBase" id="RU361157"/>
    </source>
</evidence>
<dbReference type="InterPro" id="IPR047817">
    <property type="entry name" value="ABC2_TM_bact-type"/>
</dbReference>
<dbReference type="PANTHER" id="PTHR43229:SF2">
    <property type="entry name" value="NODULATION PROTEIN J"/>
    <property type="match status" value="1"/>
</dbReference>
<dbReference type="Pfam" id="PF01061">
    <property type="entry name" value="ABC2_membrane"/>
    <property type="match status" value="1"/>
</dbReference>
<comment type="similarity">
    <text evidence="5">Belongs to the ABC-2 integral membrane protein family.</text>
</comment>
<dbReference type="GO" id="GO:0140359">
    <property type="term" value="F:ABC-type transporter activity"/>
    <property type="evidence" value="ECO:0007669"/>
    <property type="project" value="InterPro"/>
</dbReference>
<dbReference type="InterPro" id="IPR013525">
    <property type="entry name" value="ABC2_TM"/>
</dbReference>
<evidence type="ECO:0000259" key="6">
    <source>
        <dbReference type="PROSITE" id="PS51012"/>
    </source>
</evidence>
<feature type="transmembrane region" description="Helical" evidence="5">
    <location>
        <begin position="110"/>
        <end position="132"/>
    </location>
</feature>
<feature type="domain" description="ABC transmembrane type-2" evidence="6">
    <location>
        <begin position="20"/>
        <end position="289"/>
    </location>
</feature>
<evidence type="ECO:0000256" key="3">
    <source>
        <dbReference type="ARBA" id="ARBA00022989"/>
    </source>
</evidence>
<feature type="transmembrane region" description="Helical" evidence="5">
    <location>
        <begin position="21"/>
        <end position="39"/>
    </location>
</feature>
<dbReference type="PANTHER" id="PTHR43229">
    <property type="entry name" value="NODULATION PROTEIN J"/>
    <property type="match status" value="1"/>
</dbReference>
<feature type="transmembrane region" description="Helical" evidence="5">
    <location>
        <begin position="266"/>
        <end position="286"/>
    </location>
</feature>
<dbReference type="EMBL" id="VFPN01000001">
    <property type="protein sequence ID" value="TQM65903.1"/>
    <property type="molecule type" value="Genomic_DNA"/>
</dbReference>